<keyword evidence="4 6" id="KW-1133">Transmembrane helix</keyword>
<dbReference type="Gene3D" id="1.20.1740.10">
    <property type="entry name" value="Amino acid/polyamine transporter I"/>
    <property type="match status" value="1"/>
</dbReference>
<dbReference type="EMBL" id="KK365231">
    <property type="protein sequence ID" value="KCZ79779.1"/>
    <property type="molecule type" value="Genomic_DNA"/>
</dbReference>
<organism evidence="8 9">
    <name type="scientific">Anncaliia algerae PRA339</name>
    <dbReference type="NCBI Taxonomy" id="1288291"/>
    <lineage>
        <taxon>Eukaryota</taxon>
        <taxon>Fungi</taxon>
        <taxon>Fungi incertae sedis</taxon>
        <taxon>Microsporidia</taxon>
        <taxon>Tubulinosematoidea</taxon>
        <taxon>Tubulinosematidae</taxon>
        <taxon>Anncaliia</taxon>
    </lineage>
</organism>
<sequence length="467" mass="51798">MSTSSGNLNSFDAIRIIVTNMFGAGILTLSNSFELAGYIGGTLLLFISCLLTFTTGYFLYIATDSYETVPVNSSEEESPIKKETTYGDLLGRIKIVSKALNLINALICYASTLAYFIFIVEYIHTFFLPHAEGNQYFDSKKGGYLRPLISAIMGILFFLVSILIRSVKKLSKICYATLVGVFCVFVMNLSLGFFAVNSSLSISAFGKNRFAEAIPAFVFATCCQISIVPVFTKLKNKSKRNAIKILAFSSLIAFVVYFISGFFGYYVIRELGNKDFLEIMFDKQSYYLKSMTDYSGGIYSTAISVSIIFIFGLFGSYSCQNFMGRDNLMELINGSTHTTMPIRVILSFVHNTCLAIIAAYNVPAGFVISLIGSFCMPIVAFLIPSYLYFEENYVNKYYHNLIVPSIVFLIGILIFGYSSTECILNFRASRVTLDSTGNITELFSNSSKLFNTTQISNMTVTGATLNP</sequence>
<feature type="transmembrane region" description="Helical" evidence="6">
    <location>
        <begin position="298"/>
        <end position="319"/>
    </location>
</feature>
<evidence type="ECO:0000256" key="2">
    <source>
        <dbReference type="ARBA" id="ARBA00008066"/>
    </source>
</evidence>
<dbReference type="GO" id="GO:0015179">
    <property type="term" value="F:L-amino acid transmembrane transporter activity"/>
    <property type="evidence" value="ECO:0007669"/>
    <property type="project" value="TreeGrafter"/>
</dbReference>
<dbReference type="AlphaFoldDB" id="A0A059EYF1"/>
<dbReference type="Proteomes" id="UP000030655">
    <property type="component" value="Unassembled WGS sequence"/>
</dbReference>
<feature type="domain" description="Amino acid transporter transmembrane" evidence="7">
    <location>
        <begin position="11"/>
        <end position="423"/>
    </location>
</feature>
<proteinExistence type="inferred from homology"/>
<keyword evidence="3 6" id="KW-0812">Transmembrane</keyword>
<protein>
    <recommendedName>
        <fullName evidence="7">Amino acid transporter transmembrane domain-containing protein</fullName>
    </recommendedName>
</protein>
<feature type="transmembrane region" description="Helical" evidence="6">
    <location>
        <begin position="340"/>
        <end position="360"/>
    </location>
</feature>
<feature type="transmembrane region" description="Helical" evidence="6">
    <location>
        <begin position="35"/>
        <end position="60"/>
    </location>
</feature>
<name>A0A059EYF1_9MICR</name>
<dbReference type="GO" id="GO:0016020">
    <property type="term" value="C:membrane"/>
    <property type="evidence" value="ECO:0007669"/>
    <property type="project" value="UniProtKB-SubCell"/>
</dbReference>
<gene>
    <name evidence="8" type="ORF">H312_02831</name>
</gene>
<evidence type="ECO:0000313" key="8">
    <source>
        <dbReference type="EMBL" id="KCZ79779.1"/>
    </source>
</evidence>
<evidence type="ECO:0000313" key="9">
    <source>
        <dbReference type="Proteomes" id="UP000030655"/>
    </source>
</evidence>
<evidence type="ECO:0000256" key="3">
    <source>
        <dbReference type="ARBA" id="ARBA00022692"/>
    </source>
</evidence>
<feature type="transmembrane region" description="Helical" evidence="6">
    <location>
        <begin position="401"/>
        <end position="420"/>
    </location>
</feature>
<evidence type="ECO:0000256" key="4">
    <source>
        <dbReference type="ARBA" id="ARBA00022989"/>
    </source>
</evidence>
<feature type="transmembrane region" description="Helical" evidence="6">
    <location>
        <begin position="366"/>
        <end position="389"/>
    </location>
</feature>
<feature type="transmembrane region" description="Helical" evidence="6">
    <location>
        <begin position="12"/>
        <end position="29"/>
    </location>
</feature>
<feature type="transmembrane region" description="Helical" evidence="6">
    <location>
        <begin position="144"/>
        <end position="164"/>
    </location>
</feature>
<dbReference type="VEuPathDB" id="MicrosporidiaDB:H312_02831"/>
<reference evidence="9" key="1">
    <citation type="submission" date="2013-02" db="EMBL/GenBank/DDBJ databases">
        <authorList>
            <consortium name="The Broad Institute Genome Sequencing Platform"/>
            <person name="Cuomo C."/>
            <person name="Becnel J."/>
            <person name="Sanscrainte N."/>
            <person name="Walker B."/>
            <person name="Young S.K."/>
            <person name="Zeng Q."/>
            <person name="Gargeya S."/>
            <person name="Fitzgerald M."/>
            <person name="Haas B."/>
            <person name="Abouelleil A."/>
            <person name="Alvarado L."/>
            <person name="Arachchi H.M."/>
            <person name="Berlin A.M."/>
            <person name="Chapman S.B."/>
            <person name="Dewar J."/>
            <person name="Goldberg J."/>
            <person name="Griggs A."/>
            <person name="Gujja S."/>
            <person name="Hansen M."/>
            <person name="Howarth C."/>
            <person name="Imamovic A."/>
            <person name="Larimer J."/>
            <person name="McCowan C."/>
            <person name="Murphy C."/>
            <person name="Neiman D."/>
            <person name="Pearson M."/>
            <person name="Priest M."/>
            <person name="Roberts A."/>
            <person name="Saif S."/>
            <person name="Shea T."/>
            <person name="Sisk P."/>
            <person name="Sykes S."/>
            <person name="Wortman J."/>
            <person name="Nusbaum C."/>
            <person name="Birren B."/>
        </authorList>
    </citation>
    <scope>NUCLEOTIDE SEQUENCE [LARGE SCALE GENOMIC DNA]</scope>
    <source>
        <strain evidence="9">PRA339</strain>
    </source>
</reference>
<evidence type="ECO:0000256" key="5">
    <source>
        <dbReference type="ARBA" id="ARBA00023136"/>
    </source>
</evidence>
<keyword evidence="9" id="KW-1185">Reference proteome</keyword>
<feature type="transmembrane region" description="Helical" evidence="6">
    <location>
        <begin position="214"/>
        <end position="234"/>
    </location>
</feature>
<comment type="similarity">
    <text evidence="2">Belongs to the amino acid/polyamine transporter 2 family.</text>
</comment>
<accession>A0A059EYF1</accession>
<comment type="subcellular location">
    <subcellularLocation>
        <location evidence="1">Membrane</location>
        <topology evidence="1">Multi-pass membrane protein</topology>
    </subcellularLocation>
</comment>
<evidence type="ECO:0000259" key="7">
    <source>
        <dbReference type="Pfam" id="PF01490"/>
    </source>
</evidence>
<keyword evidence="5 6" id="KW-0472">Membrane</keyword>
<feature type="transmembrane region" description="Helical" evidence="6">
    <location>
        <begin position="102"/>
        <end position="124"/>
    </location>
</feature>
<feature type="transmembrane region" description="Helical" evidence="6">
    <location>
        <begin position="173"/>
        <end position="194"/>
    </location>
</feature>
<dbReference type="InterPro" id="IPR013057">
    <property type="entry name" value="AA_transpt_TM"/>
</dbReference>
<evidence type="ECO:0000256" key="6">
    <source>
        <dbReference type="SAM" id="Phobius"/>
    </source>
</evidence>
<feature type="transmembrane region" description="Helical" evidence="6">
    <location>
        <begin position="246"/>
        <end position="268"/>
    </location>
</feature>
<dbReference type="Pfam" id="PF01490">
    <property type="entry name" value="Aa_trans"/>
    <property type="match status" value="1"/>
</dbReference>
<evidence type="ECO:0000256" key="1">
    <source>
        <dbReference type="ARBA" id="ARBA00004141"/>
    </source>
</evidence>
<dbReference type="PANTHER" id="PTHR22950">
    <property type="entry name" value="AMINO ACID TRANSPORTER"/>
    <property type="match status" value="1"/>
</dbReference>
<dbReference type="HOGENOM" id="CLU_585214_0_0_1"/>
<reference evidence="8 9" key="2">
    <citation type="submission" date="2014-03" db="EMBL/GenBank/DDBJ databases">
        <title>The Genome Sequence of Anncaliia algerae insect isolate PRA339.</title>
        <authorList>
            <consortium name="The Broad Institute Genome Sequencing Platform"/>
            <consortium name="The Broad Institute Genome Sequencing Center for Infectious Disease"/>
            <person name="Cuomo C."/>
            <person name="Becnel J."/>
            <person name="Sanscrainte N."/>
            <person name="Walker B."/>
            <person name="Young S.K."/>
            <person name="Zeng Q."/>
            <person name="Gargeya S."/>
            <person name="Fitzgerald M."/>
            <person name="Haas B."/>
            <person name="Abouelleil A."/>
            <person name="Alvarado L."/>
            <person name="Arachchi H.M."/>
            <person name="Berlin A.M."/>
            <person name="Chapman S.B."/>
            <person name="Dewar J."/>
            <person name="Goldberg J."/>
            <person name="Griggs A."/>
            <person name="Gujja S."/>
            <person name="Hansen M."/>
            <person name="Howarth C."/>
            <person name="Imamovic A."/>
            <person name="Larimer J."/>
            <person name="McCowan C."/>
            <person name="Murphy C."/>
            <person name="Neiman D."/>
            <person name="Pearson M."/>
            <person name="Priest M."/>
            <person name="Roberts A."/>
            <person name="Saif S."/>
            <person name="Shea T."/>
            <person name="Sisk P."/>
            <person name="Sykes S."/>
            <person name="Wortman J."/>
            <person name="Nusbaum C."/>
            <person name="Birren B."/>
        </authorList>
    </citation>
    <scope>NUCLEOTIDE SEQUENCE [LARGE SCALE GENOMIC DNA]</scope>
    <source>
        <strain evidence="8 9">PRA339</strain>
    </source>
</reference>
<dbReference type="OrthoDB" id="438545at2759"/>